<dbReference type="Gene3D" id="3.40.50.150">
    <property type="entry name" value="Vaccinia Virus protein VP39"/>
    <property type="match status" value="1"/>
</dbReference>
<reference evidence="3" key="1">
    <citation type="journal article" date="2020" name="mSystems">
        <title>Genome- and Community-Level Interaction Insights into Carbon Utilization and Element Cycling Functions of Hydrothermarchaeota in Hydrothermal Sediment.</title>
        <authorList>
            <person name="Zhou Z."/>
            <person name="Liu Y."/>
            <person name="Xu W."/>
            <person name="Pan J."/>
            <person name="Luo Z.H."/>
            <person name="Li M."/>
        </authorList>
    </citation>
    <scope>NUCLEOTIDE SEQUENCE [LARGE SCALE GENOMIC DNA]</scope>
    <source>
        <strain evidence="3">SpSt-1217</strain>
    </source>
</reference>
<dbReference type="GO" id="GO:0032259">
    <property type="term" value="P:methylation"/>
    <property type="evidence" value="ECO:0007669"/>
    <property type="project" value="UniProtKB-KW"/>
</dbReference>
<organism evidence="3">
    <name type="scientific">Mariniphaga anaerophila</name>
    <dbReference type="NCBI Taxonomy" id="1484053"/>
    <lineage>
        <taxon>Bacteria</taxon>
        <taxon>Pseudomonadati</taxon>
        <taxon>Bacteroidota</taxon>
        <taxon>Bacteroidia</taxon>
        <taxon>Marinilabiliales</taxon>
        <taxon>Prolixibacteraceae</taxon>
        <taxon>Mariniphaga</taxon>
    </lineage>
</organism>
<feature type="domain" description="Methyltransferase" evidence="2">
    <location>
        <begin position="40"/>
        <end position="128"/>
    </location>
</feature>
<protein>
    <submittedName>
        <fullName evidence="3">Class I SAM-dependent methyltransferase</fullName>
    </submittedName>
</protein>
<evidence type="ECO:0000259" key="2">
    <source>
        <dbReference type="Pfam" id="PF13649"/>
    </source>
</evidence>
<dbReference type="CDD" id="cd02440">
    <property type="entry name" value="AdoMet_MTases"/>
    <property type="match status" value="1"/>
</dbReference>
<evidence type="ECO:0000313" key="3">
    <source>
        <dbReference type="EMBL" id="HDR50454.1"/>
    </source>
</evidence>
<dbReference type="PANTHER" id="PTHR43861:SF3">
    <property type="entry name" value="PUTATIVE (AFU_ORTHOLOGUE AFUA_2G14390)-RELATED"/>
    <property type="match status" value="1"/>
</dbReference>
<gene>
    <name evidence="3" type="ORF">ENN90_02370</name>
</gene>
<dbReference type="InterPro" id="IPR041698">
    <property type="entry name" value="Methyltransf_25"/>
</dbReference>
<dbReference type="SUPFAM" id="SSF53335">
    <property type="entry name" value="S-adenosyl-L-methionine-dependent methyltransferases"/>
    <property type="match status" value="1"/>
</dbReference>
<dbReference type="Pfam" id="PF13649">
    <property type="entry name" value="Methyltransf_25"/>
    <property type="match status" value="1"/>
</dbReference>
<dbReference type="AlphaFoldDB" id="A0A831L9D1"/>
<dbReference type="GO" id="GO:0008168">
    <property type="term" value="F:methyltransferase activity"/>
    <property type="evidence" value="ECO:0007669"/>
    <property type="project" value="UniProtKB-KW"/>
</dbReference>
<proteinExistence type="predicted"/>
<name>A0A831L9D1_9BACT</name>
<sequence>MSEFWNERYALKEYAYGTEPNRFFEAQIKRLSPGKVLFPAEGEGRNAVHAAKNGWEVYAFDSSKEACKKAENLAAVSGVSIQYKVTDFDKINFPAEFFDSIVLIFAHFHPLKRKEYHQKLISFLKPGGTFIIEGFSKKQMQFNSGGPRNIEMLFSKQEIEEDFSSLSELNLEEQLIELDEGPFHQGIASFVRMIGTK</sequence>
<keyword evidence="3" id="KW-0489">Methyltransferase</keyword>
<accession>A0A831L9D1</accession>
<evidence type="ECO:0000256" key="1">
    <source>
        <dbReference type="ARBA" id="ARBA00022679"/>
    </source>
</evidence>
<comment type="caution">
    <text evidence="3">The sequence shown here is derived from an EMBL/GenBank/DDBJ whole genome shotgun (WGS) entry which is preliminary data.</text>
</comment>
<keyword evidence="1" id="KW-0808">Transferase</keyword>
<dbReference type="Proteomes" id="UP000886047">
    <property type="component" value="Unassembled WGS sequence"/>
</dbReference>
<dbReference type="PANTHER" id="PTHR43861">
    <property type="entry name" value="TRANS-ACONITATE 2-METHYLTRANSFERASE-RELATED"/>
    <property type="match status" value="1"/>
</dbReference>
<dbReference type="InterPro" id="IPR029063">
    <property type="entry name" value="SAM-dependent_MTases_sf"/>
</dbReference>
<dbReference type="EMBL" id="DSDK01000132">
    <property type="protein sequence ID" value="HDR50454.1"/>
    <property type="molecule type" value="Genomic_DNA"/>
</dbReference>